<evidence type="ECO:0000313" key="8">
    <source>
        <dbReference type="EMBL" id="KGA14291.1"/>
    </source>
</evidence>
<sequence>MALIGQNLSVAVDDVTYLEDVSFTFEPGRIYVVMGRTGAGKTSFMRAVSGLLPLDSGTLSFNNTDITHTPVWKRDCAMVYQQFINYPNKTVRQNVEFPLKKAGITGAELATRVDTYLGKVGLTEFASRKPSQLSGGQQQRVALARSLARHSRILMLDEPLMNLDFKLREQLREEFLELFRGENESVTIYATTEITEAMMLGAEILVMHEGKILQSGKPDEVFERPKDKLVAQIVNDPPMSIIEAKIEGSHIVLASGTKLPRPAHFSSLGEGAYEFGIRAIDVEPAADAPDTESGKVGFVEVSGSETVLYVHTGAGEVVVQIEGIHDYHAGQKLAVKFRPERMFAFDGNGQLLESPKLGVK</sequence>
<name>A0A094QIQ7_9ZZZZ</name>
<gene>
    <name evidence="8" type="ORF">GM51_17625</name>
</gene>
<evidence type="ECO:0000259" key="7">
    <source>
        <dbReference type="PROSITE" id="PS50893"/>
    </source>
</evidence>
<keyword evidence="3" id="KW-0547">Nucleotide-binding</keyword>
<proteinExistence type="predicted"/>
<dbReference type="GO" id="GO:0005524">
    <property type="term" value="F:ATP binding"/>
    <property type="evidence" value="ECO:0007669"/>
    <property type="project" value="UniProtKB-KW"/>
</dbReference>
<dbReference type="Pfam" id="PF08402">
    <property type="entry name" value="TOBE_2"/>
    <property type="match status" value="1"/>
</dbReference>
<dbReference type="Gene3D" id="2.40.50.140">
    <property type="entry name" value="Nucleic acid-binding proteins"/>
    <property type="match status" value="1"/>
</dbReference>
<keyword evidence="6" id="KW-0472">Membrane</keyword>
<dbReference type="AlphaFoldDB" id="A0A094QIQ7"/>
<organism evidence="8">
    <name type="scientific">freshwater metagenome</name>
    <dbReference type="NCBI Taxonomy" id="449393"/>
    <lineage>
        <taxon>unclassified sequences</taxon>
        <taxon>metagenomes</taxon>
        <taxon>ecological metagenomes</taxon>
    </lineage>
</organism>
<dbReference type="InterPro" id="IPR015853">
    <property type="entry name" value="ABC_transpr_FbpC"/>
</dbReference>
<keyword evidence="5" id="KW-1278">Translocase</keyword>
<reference evidence="8" key="1">
    <citation type="submission" date="2014-06" db="EMBL/GenBank/DDBJ databases">
        <title>Key roles for freshwater Actinobacteria revealed by deep metagenomic sequencing.</title>
        <authorList>
            <person name="Ghai R."/>
            <person name="Mizuno C.M."/>
            <person name="Picazo A."/>
            <person name="Camacho A."/>
            <person name="Rodriguez-Valera F."/>
        </authorList>
    </citation>
    <scope>NUCLEOTIDE SEQUENCE</scope>
</reference>
<evidence type="ECO:0000256" key="4">
    <source>
        <dbReference type="ARBA" id="ARBA00022840"/>
    </source>
</evidence>
<accession>A0A094QIQ7</accession>
<dbReference type="PANTHER" id="PTHR43875">
    <property type="entry name" value="MALTODEXTRIN IMPORT ATP-BINDING PROTEIN MSMX"/>
    <property type="match status" value="1"/>
</dbReference>
<dbReference type="InterPro" id="IPR003593">
    <property type="entry name" value="AAA+_ATPase"/>
</dbReference>
<keyword evidence="1" id="KW-0813">Transport</keyword>
<dbReference type="Gene3D" id="2.40.50.100">
    <property type="match status" value="1"/>
</dbReference>
<dbReference type="PROSITE" id="PS50893">
    <property type="entry name" value="ABC_TRANSPORTER_2"/>
    <property type="match status" value="1"/>
</dbReference>
<evidence type="ECO:0000256" key="3">
    <source>
        <dbReference type="ARBA" id="ARBA00022741"/>
    </source>
</evidence>
<evidence type="ECO:0000256" key="2">
    <source>
        <dbReference type="ARBA" id="ARBA00022475"/>
    </source>
</evidence>
<dbReference type="GO" id="GO:0055052">
    <property type="term" value="C:ATP-binding cassette (ABC) transporter complex, substrate-binding subunit-containing"/>
    <property type="evidence" value="ECO:0007669"/>
    <property type="project" value="TreeGrafter"/>
</dbReference>
<comment type="caution">
    <text evidence="8">The sequence shown here is derived from an EMBL/GenBank/DDBJ whole genome shotgun (WGS) entry which is preliminary data.</text>
</comment>
<evidence type="ECO:0000256" key="1">
    <source>
        <dbReference type="ARBA" id="ARBA00022448"/>
    </source>
</evidence>
<dbReference type="InterPro" id="IPR012340">
    <property type="entry name" value="NA-bd_OB-fold"/>
</dbReference>
<protein>
    <submittedName>
        <fullName evidence="8">Sugar ABC transporter ATP-binding protein</fullName>
    </submittedName>
</protein>
<evidence type="ECO:0000256" key="5">
    <source>
        <dbReference type="ARBA" id="ARBA00022967"/>
    </source>
</evidence>
<dbReference type="InterPro" id="IPR047641">
    <property type="entry name" value="ABC_transpr_MalK/UgpC-like"/>
</dbReference>
<dbReference type="InterPro" id="IPR013611">
    <property type="entry name" value="Transp-assoc_OB_typ2"/>
</dbReference>
<dbReference type="PROSITE" id="PS00211">
    <property type="entry name" value="ABC_TRANSPORTER_1"/>
    <property type="match status" value="1"/>
</dbReference>
<keyword evidence="4 8" id="KW-0067">ATP-binding</keyword>
<dbReference type="Gene3D" id="3.40.50.300">
    <property type="entry name" value="P-loop containing nucleotide triphosphate hydrolases"/>
    <property type="match status" value="1"/>
</dbReference>
<dbReference type="CDD" id="cd03259">
    <property type="entry name" value="ABC_Carb_Solutes_like"/>
    <property type="match status" value="1"/>
</dbReference>
<dbReference type="InterPro" id="IPR017871">
    <property type="entry name" value="ABC_transporter-like_CS"/>
</dbReference>
<dbReference type="SMART" id="SM00382">
    <property type="entry name" value="AAA"/>
    <property type="match status" value="1"/>
</dbReference>
<dbReference type="GO" id="GO:0016887">
    <property type="term" value="F:ATP hydrolysis activity"/>
    <property type="evidence" value="ECO:0007669"/>
    <property type="project" value="InterPro"/>
</dbReference>
<dbReference type="InterPro" id="IPR003439">
    <property type="entry name" value="ABC_transporter-like_ATP-bd"/>
</dbReference>
<dbReference type="InterPro" id="IPR027417">
    <property type="entry name" value="P-loop_NTPase"/>
</dbReference>
<feature type="domain" description="ABC transporter" evidence="7">
    <location>
        <begin position="3"/>
        <end position="234"/>
    </location>
</feature>
<dbReference type="SUPFAM" id="SSF50331">
    <property type="entry name" value="MOP-like"/>
    <property type="match status" value="1"/>
</dbReference>
<dbReference type="GO" id="GO:0015408">
    <property type="term" value="F:ABC-type ferric iron transporter activity"/>
    <property type="evidence" value="ECO:0007669"/>
    <property type="project" value="InterPro"/>
</dbReference>
<dbReference type="Pfam" id="PF00005">
    <property type="entry name" value="ABC_tran"/>
    <property type="match status" value="1"/>
</dbReference>
<dbReference type="PANTHER" id="PTHR43875:SF15">
    <property type="entry name" value="TREHALOSE IMPORT ATP-BINDING PROTEIN SUGC"/>
    <property type="match status" value="1"/>
</dbReference>
<dbReference type="EMBL" id="JNSL01000153">
    <property type="protein sequence ID" value="KGA14291.1"/>
    <property type="molecule type" value="Genomic_DNA"/>
</dbReference>
<evidence type="ECO:0000256" key="6">
    <source>
        <dbReference type="ARBA" id="ARBA00023136"/>
    </source>
</evidence>
<dbReference type="InterPro" id="IPR008995">
    <property type="entry name" value="Mo/tungstate-bd_C_term_dom"/>
</dbReference>
<keyword evidence="2" id="KW-1003">Cell membrane</keyword>
<dbReference type="SUPFAM" id="SSF52540">
    <property type="entry name" value="P-loop containing nucleoside triphosphate hydrolases"/>
    <property type="match status" value="1"/>
</dbReference>